<keyword evidence="2" id="KW-1185">Reference proteome</keyword>
<gene>
    <name evidence="1" type="ORF">SK128_009998</name>
</gene>
<evidence type="ECO:0000313" key="2">
    <source>
        <dbReference type="Proteomes" id="UP001381693"/>
    </source>
</evidence>
<proteinExistence type="predicted"/>
<sequence length="119" mass="12830">MHDAYPNQFKGQGGDKERVVLSPRVPTTEHYEGYPVSISQPQPACAHPHLNGDQSYVVLAPTIARPDSVYQLVVGIIRSDAPILVRASLVTTTSGTEVGQAIATVNPGDMEPLKIKVRI</sequence>
<dbReference type="Proteomes" id="UP001381693">
    <property type="component" value="Unassembled WGS sequence"/>
</dbReference>
<evidence type="ECO:0000313" key="1">
    <source>
        <dbReference type="EMBL" id="KAK7083287.1"/>
    </source>
</evidence>
<name>A0AAN9AFC4_HALRR</name>
<comment type="caution">
    <text evidence="1">The sequence shown here is derived from an EMBL/GenBank/DDBJ whole genome shotgun (WGS) entry which is preliminary data.</text>
</comment>
<accession>A0AAN9AFC4</accession>
<protein>
    <submittedName>
        <fullName evidence="1">Uncharacterized protein</fullName>
    </submittedName>
</protein>
<organism evidence="1 2">
    <name type="scientific">Halocaridina rubra</name>
    <name type="common">Hawaiian red shrimp</name>
    <dbReference type="NCBI Taxonomy" id="373956"/>
    <lineage>
        <taxon>Eukaryota</taxon>
        <taxon>Metazoa</taxon>
        <taxon>Ecdysozoa</taxon>
        <taxon>Arthropoda</taxon>
        <taxon>Crustacea</taxon>
        <taxon>Multicrustacea</taxon>
        <taxon>Malacostraca</taxon>
        <taxon>Eumalacostraca</taxon>
        <taxon>Eucarida</taxon>
        <taxon>Decapoda</taxon>
        <taxon>Pleocyemata</taxon>
        <taxon>Caridea</taxon>
        <taxon>Atyoidea</taxon>
        <taxon>Atyidae</taxon>
        <taxon>Halocaridina</taxon>
    </lineage>
</organism>
<dbReference type="EMBL" id="JAXCGZ010003774">
    <property type="protein sequence ID" value="KAK7083287.1"/>
    <property type="molecule type" value="Genomic_DNA"/>
</dbReference>
<dbReference type="AlphaFoldDB" id="A0AAN9AFC4"/>
<reference evidence="1 2" key="1">
    <citation type="submission" date="2023-11" db="EMBL/GenBank/DDBJ databases">
        <title>Halocaridina rubra genome assembly.</title>
        <authorList>
            <person name="Smith C."/>
        </authorList>
    </citation>
    <scope>NUCLEOTIDE SEQUENCE [LARGE SCALE GENOMIC DNA]</scope>
    <source>
        <strain evidence="1">EP-1</strain>
        <tissue evidence="1">Whole</tissue>
    </source>
</reference>